<feature type="domain" description="HAT C-terminal dimerisation" evidence="1">
    <location>
        <begin position="5"/>
        <end position="50"/>
    </location>
</feature>
<dbReference type="Proteomes" id="UP000075809">
    <property type="component" value="Unassembled WGS sequence"/>
</dbReference>
<dbReference type="PANTHER" id="PTHR47611:SF3">
    <property type="entry name" value="HAT C-TERMINAL DIMERISATION DOMAIN-CONTAINING PROTEIN"/>
    <property type="match status" value="1"/>
</dbReference>
<name>A0A151X109_9HYME</name>
<sequence>MNYLIEYLCIPATSVESERIVSSTGQLISDRRSRLKPNNVNMLTFLHKNLSFLSIITIQ</sequence>
<dbReference type="InterPro" id="IPR012337">
    <property type="entry name" value="RNaseH-like_sf"/>
</dbReference>
<accession>A0A151X109</accession>
<evidence type="ECO:0000313" key="3">
    <source>
        <dbReference type="Proteomes" id="UP000075809"/>
    </source>
</evidence>
<reference evidence="2 3" key="1">
    <citation type="submission" date="2015-09" db="EMBL/GenBank/DDBJ databases">
        <title>Trachymyrmex zeteki WGS genome.</title>
        <authorList>
            <person name="Nygaard S."/>
            <person name="Hu H."/>
            <person name="Boomsma J."/>
            <person name="Zhang G."/>
        </authorList>
    </citation>
    <scope>NUCLEOTIDE SEQUENCE [LARGE SCALE GENOMIC DNA]</scope>
    <source>
        <strain evidence="2">Tzet28-1</strain>
        <tissue evidence="2">Whole body</tissue>
    </source>
</reference>
<dbReference type="PANTHER" id="PTHR47611">
    <property type="entry name" value="HAT DIMERISATION DOMAIN, C-TERMINAL"/>
    <property type="match status" value="1"/>
</dbReference>
<dbReference type="Pfam" id="PF05699">
    <property type="entry name" value="Dimer_Tnp_hAT"/>
    <property type="match status" value="1"/>
</dbReference>
<dbReference type="GO" id="GO:0046983">
    <property type="term" value="F:protein dimerization activity"/>
    <property type="evidence" value="ECO:0007669"/>
    <property type="project" value="InterPro"/>
</dbReference>
<dbReference type="SUPFAM" id="SSF53098">
    <property type="entry name" value="Ribonuclease H-like"/>
    <property type="match status" value="1"/>
</dbReference>
<dbReference type="InterPro" id="IPR008906">
    <property type="entry name" value="HATC_C_dom"/>
</dbReference>
<keyword evidence="3" id="KW-1185">Reference proteome</keyword>
<dbReference type="AlphaFoldDB" id="A0A151X109"/>
<organism evidence="2 3">
    <name type="scientific">Mycetomoellerius zeteki</name>
    <dbReference type="NCBI Taxonomy" id="64791"/>
    <lineage>
        <taxon>Eukaryota</taxon>
        <taxon>Metazoa</taxon>
        <taxon>Ecdysozoa</taxon>
        <taxon>Arthropoda</taxon>
        <taxon>Hexapoda</taxon>
        <taxon>Insecta</taxon>
        <taxon>Pterygota</taxon>
        <taxon>Neoptera</taxon>
        <taxon>Endopterygota</taxon>
        <taxon>Hymenoptera</taxon>
        <taxon>Apocrita</taxon>
        <taxon>Aculeata</taxon>
        <taxon>Formicoidea</taxon>
        <taxon>Formicidae</taxon>
        <taxon>Myrmicinae</taxon>
        <taxon>Mycetomoellerius</taxon>
    </lineage>
</organism>
<dbReference type="EMBL" id="KQ982614">
    <property type="protein sequence ID" value="KYQ53831.1"/>
    <property type="molecule type" value="Genomic_DNA"/>
</dbReference>
<evidence type="ECO:0000259" key="1">
    <source>
        <dbReference type="Pfam" id="PF05699"/>
    </source>
</evidence>
<gene>
    <name evidence="2" type="ORF">ALC60_07240</name>
</gene>
<protein>
    <recommendedName>
        <fullName evidence="1">HAT C-terminal dimerisation domain-containing protein</fullName>
    </recommendedName>
</protein>
<proteinExistence type="predicted"/>
<dbReference type="STRING" id="64791.A0A151X109"/>
<evidence type="ECO:0000313" key="2">
    <source>
        <dbReference type="EMBL" id="KYQ53831.1"/>
    </source>
</evidence>